<dbReference type="Gene3D" id="3.40.250.10">
    <property type="entry name" value="Rhodanese-like domain"/>
    <property type="match status" value="1"/>
</dbReference>
<keyword evidence="9" id="KW-1185">Reference proteome</keyword>
<keyword evidence="6" id="KW-0676">Redox-active center</keyword>
<organism evidence="8 9">
    <name type="scientific">Oceanidesulfovibrio indonesiensis</name>
    <dbReference type="NCBI Taxonomy" id="54767"/>
    <lineage>
        <taxon>Bacteria</taxon>
        <taxon>Pseudomonadati</taxon>
        <taxon>Thermodesulfobacteriota</taxon>
        <taxon>Desulfovibrionia</taxon>
        <taxon>Desulfovibrionales</taxon>
        <taxon>Desulfovibrionaceae</taxon>
        <taxon>Oceanidesulfovibrio</taxon>
    </lineage>
</organism>
<feature type="domain" description="Rhodanese" evidence="7">
    <location>
        <begin position="480"/>
        <end position="570"/>
    </location>
</feature>
<protein>
    <submittedName>
        <fullName evidence="8">Pyridine nucleotide-disulfide oxidoreductase</fullName>
    </submittedName>
</protein>
<dbReference type="EMBL" id="QMIE01000008">
    <property type="protein sequence ID" value="TVM17169.1"/>
    <property type="molecule type" value="Genomic_DNA"/>
</dbReference>
<dbReference type="CDD" id="cd00158">
    <property type="entry name" value="RHOD"/>
    <property type="match status" value="1"/>
</dbReference>
<comment type="similarity">
    <text evidence="2">Belongs to the class-III pyridine nucleotide-disulfide oxidoreductase family.</text>
</comment>
<dbReference type="Gene3D" id="3.50.50.60">
    <property type="entry name" value="FAD/NAD(P)-binding domain"/>
    <property type="match status" value="2"/>
</dbReference>
<dbReference type="RefSeq" id="WP_144303127.1">
    <property type="nucleotide sequence ID" value="NZ_QMIE01000008.1"/>
</dbReference>
<evidence type="ECO:0000256" key="1">
    <source>
        <dbReference type="ARBA" id="ARBA00001974"/>
    </source>
</evidence>
<sequence length="570" mass="61043">MADRVVIIGAVALGPKAACRYKRLVPSAEVTMVDMSPSISYGGCGIPFYVSGDVSSPDELKTTSFHVVRDPAFFEAAKGVHVRPSTRAVSIDRQKKEVLIESLATGAQETLPYDKLVIATGSSPRALPIPGVELEGVHAISGLDEAIEIRELVQTGAVEKAVIVGAGFIGLEMAEALADMWGIDTSVVEITDQLLPGLASPHLADMARRHMEENDISFYFGEKVTALEGADGRVTRVVTDKRTLDADLVIMAAGVAPNDGLAREAGLDVHERGGIIVDDELRTSDPDIFSGGDCVVVKHLISGKPTFLPMGSMANRQGRIIGDNLAGRHKKFPGVLGSWCVKLFEHAVTGVGLTAAAAAREGFDAINVHISQLDRAHFYPEKGLMYLDLVVDRNTGKVLGLQGMSKMRDAVVGRINAVAAAMPHGITVDDLQIMEFAYSPPFSSAMDVINALGNVASNILDGMNRGLAPEEFIKRWEDKDSGEICFLDLRASADSGPVAERMDPTYWKAIPQDELPKRMDEVPRGRKLVLVCNTGARSYEAQVMLDAAGLTDTENLQGGVATARMLGIEP</sequence>
<evidence type="ECO:0000256" key="5">
    <source>
        <dbReference type="ARBA" id="ARBA00023002"/>
    </source>
</evidence>
<evidence type="ECO:0000313" key="9">
    <source>
        <dbReference type="Proteomes" id="UP000448292"/>
    </source>
</evidence>
<dbReference type="Proteomes" id="UP000448292">
    <property type="component" value="Unassembled WGS sequence"/>
</dbReference>
<dbReference type="GO" id="GO:0016491">
    <property type="term" value="F:oxidoreductase activity"/>
    <property type="evidence" value="ECO:0007669"/>
    <property type="project" value="UniProtKB-KW"/>
</dbReference>
<dbReference type="OrthoDB" id="9769238at2"/>
<evidence type="ECO:0000259" key="7">
    <source>
        <dbReference type="PROSITE" id="PS50206"/>
    </source>
</evidence>
<dbReference type="PROSITE" id="PS50206">
    <property type="entry name" value="RHODANESE_3"/>
    <property type="match status" value="1"/>
</dbReference>
<evidence type="ECO:0000256" key="3">
    <source>
        <dbReference type="ARBA" id="ARBA00022630"/>
    </source>
</evidence>
<dbReference type="InterPro" id="IPR004099">
    <property type="entry name" value="Pyr_nucl-diS_OxRdtase_dimer"/>
</dbReference>
<dbReference type="InterPro" id="IPR023753">
    <property type="entry name" value="FAD/NAD-binding_dom"/>
</dbReference>
<keyword evidence="5" id="KW-0560">Oxidoreductase</keyword>
<keyword evidence="4" id="KW-0274">FAD</keyword>
<comment type="caution">
    <text evidence="8">The sequence shown here is derived from an EMBL/GenBank/DDBJ whole genome shotgun (WGS) entry which is preliminary data.</text>
</comment>
<dbReference type="PANTHER" id="PTHR43429">
    <property type="entry name" value="PYRIDINE NUCLEOTIDE-DISULFIDE OXIDOREDUCTASE DOMAIN-CONTAINING"/>
    <property type="match status" value="1"/>
</dbReference>
<comment type="cofactor">
    <cofactor evidence="1">
        <name>FAD</name>
        <dbReference type="ChEBI" id="CHEBI:57692"/>
    </cofactor>
</comment>
<dbReference type="Pfam" id="PF07992">
    <property type="entry name" value="Pyr_redox_2"/>
    <property type="match status" value="1"/>
</dbReference>
<keyword evidence="3" id="KW-0285">Flavoprotein</keyword>
<evidence type="ECO:0000313" key="8">
    <source>
        <dbReference type="EMBL" id="TVM17169.1"/>
    </source>
</evidence>
<dbReference type="PRINTS" id="PR00368">
    <property type="entry name" value="FADPNR"/>
</dbReference>
<proteinExistence type="inferred from homology"/>
<reference evidence="8 9" key="1">
    <citation type="submission" date="2018-06" db="EMBL/GenBank/DDBJ databases">
        <title>Complete genome of Desulfovibrio indonesiensis P37SLT.</title>
        <authorList>
            <person name="Crispim J.S."/>
            <person name="Vidigal P.M.P."/>
            <person name="Silva L.C.F."/>
            <person name="Laguardia C.N."/>
            <person name="Araujo L.C."/>
            <person name="Dias R.S."/>
            <person name="Sousa M.P."/>
            <person name="Paula S.O."/>
            <person name="Silva C."/>
        </authorList>
    </citation>
    <scope>NUCLEOTIDE SEQUENCE [LARGE SCALE GENOMIC DNA]</scope>
    <source>
        <strain evidence="8 9">P37SLT</strain>
    </source>
</reference>
<dbReference type="SUPFAM" id="SSF52821">
    <property type="entry name" value="Rhodanese/Cell cycle control phosphatase"/>
    <property type="match status" value="1"/>
</dbReference>
<evidence type="ECO:0000256" key="2">
    <source>
        <dbReference type="ARBA" id="ARBA00009130"/>
    </source>
</evidence>
<dbReference type="PRINTS" id="PR00411">
    <property type="entry name" value="PNDRDTASEI"/>
</dbReference>
<dbReference type="InterPro" id="IPR050260">
    <property type="entry name" value="FAD-bd_OxRdtase"/>
</dbReference>
<dbReference type="SUPFAM" id="SSF51905">
    <property type="entry name" value="FAD/NAD(P)-binding domain"/>
    <property type="match status" value="1"/>
</dbReference>
<dbReference type="SUPFAM" id="SSF55424">
    <property type="entry name" value="FAD/NAD-linked reductases, dimerisation (C-terminal) domain"/>
    <property type="match status" value="1"/>
</dbReference>
<accession>A0A7M3MF07</accession>
<dbReference type="AlphaFoldDB" id="A0A7M3MF07"/>
<gene>
    <name evidence="8" type="ORF">DPQ33_10280</name>
</gene>
<evidence type="ECO:0000256" key="6">
    <source>
        <dbReference type="ARBA" id="ARBA00023284"/>
    </source>
</evidence>
<dbReference type="InterPro" id="IPR036188">
    <property type="entry name" value="FAD/NAD-bd_sf"/>
</dbReference>
<name>A0A7M3MF07_9BACT</name>
<dbReference type="PANTHER" id="PTHR43429:SF1">
    <property type="entry name" value="NAD(P)H SULFUR OXIDOREDUCTASE (COA-DEPENDENT)"/>
    <property type="match status" value="1"/>
</dbReference>
<evidence type="ECO:0000256" key="4">
    <source>
        <dbReference type="ARBA" id="ARBA00022827"/>
    </source>
</evidence>
<dbReference type="InterPro" id="IPR016156">
    <property type="entry name" value="FAD/NAD-linked_Rdtase_dimer_sf"/>
</dbReference>
<dbReference type="InterPro" id="IPR036873">
    <property type="entry name" value="Rhodanese-like_dom_sf"/>
</dbReference>
<dbReference type="Pfam" id="PF02852">
    <property type="entry name" value="Pyr_redox_dim"/>
    <property type="match status" value="1"/>
</dbReference>
<dbReference type="InterPro" id="IPR001763">
    <property type="entry name" value="Rhodanese-like_dom"/>
</dbReference>